<dbReference type="InterPro" id="IPR012657">
    <property type="entry name" value="23S_rRNA-intervening_sequence"/>
</dbReference>
<comment type="caution">
    <text evidence="1">The sequence shown here is derived from an EMBL/GenBank/DDBJ whole genome shotgun (WGS) entry which is preliminary data.</text>
</comment>
<dbReference type="SUPFAM" id="SSF158446">
    <property type="entry name" value="IVS-encoded protein-like"/>
    <property type="match status" value="1"/>
</dbReference>
<dbReference type="InterPro" id="IPR036583">
    <property type="entry name" value="23S_rRNA_IVS_sf"/>
</dbReference>
<organism evidence="1">
    <name type="scientific">hot springs metagenome</name>
    <dbReference type="NCBI Taxonomy" id="433727"/>
    <lineage>
        <taxon>unclassified sequences</taxon>
        <taxon>metagenomes</taxon>
        <taxon>ecological metagenomes</taxon>
    </lineage>
</organism>
<dbReference type="NCBIfam" id="TIGR02436">
    <property type="entry name" value="four helix bundle protein"/>
    <property type="match status" value="1"/>
</dbReference>
<protein>
    <submittedName>
        <fullName evidence="1">Four helix bundle protein</fullName>
    </submittedName>
</protein>
<dbReference type="NCBIfam" id="NF008912">
    <property type="entry name" value="PRK12275.1-6"/>
    <property type="match status" value="1"/>
</dbReference>
<dbReference type="EMBL" id="BLAB01000001">
    <property type="protein sequence ID" value="GER93812.1"/>
    <property type="molecule type" value="Genomic_DNA"/>
</dbReference>
<gene>
    <name evidence="1" type="ORF">A45J_1568</name>
</gene>
<accession>A0A5J4L3G0</accession>
<reference evidence="1" key="1">
    <citation type="submission" date="2019-10" db="EMBL/GenBank/DDBJ databases">
        <title>Metagenomic sequencing of thiosulfate-disproportionating enrichment culture.</title>
        <authorList>
            <person name="Umezawa K."/>
            <person name="Kojima H."/>
            <person name="Fukui M."/>
        </authorList>
    </citation>
    <scope>NUCLEOTIDE SEQUENCE</scope>
    <source>
        <strain evidence="1">45J</strain>
    </source>
</reference>
<dbReference type="PANTHER" id="PTHR38471">
    <property type="entry name" value="FOUR HELIX BUNDLE PROTEIN"/>
    <property type="match status" value="1"/>
</dbReference>
<proteinExistence type="predicted"/>
<sequence length="122" mass="14004">MGYQSFKELKVWQEAKALAVDIYKLTTHGKFLKDFGLKEQLQRASVSIASNIAEGYERNSDKDFVRFIMFAKGSIAELRTQLEIAKEIGYIEETISDELESRCNKIGAMLTKLIHSRRTTHE</sequence>
<name>A0A5J4L3G0_9ZZZZ</name>
<dbReference type="CDD" id="cd16377">
    <property type="entry name" value="23S_rRNA_IVP_like"/>
    <property type="match status" value="1"/>
</dbReference>
<evidence type="ECO:0000313" key="1">
    <source>
        <dbReference type="EMBL" id="GER93812.1"/>
    </source>
</evidence>
<dbReference type="PANTHER" id="PTHR38471:SF2">
    <property type="entry name" value="FOUR HELIX BUNDLE PROTEIN"/>
    <property type="match status" value="1"/>
</dbReference>
<dbReference type="Pfam" id="PF05635">
    <property type="entry name" value="23S_rRNA_IVP"/>
    <property type="match status" value="1"/>
</dbReference>
<dbReference type="Gene3D" id="1.20.1440.60">
    <property type="entry name" value="23S rRNA-intervening sequence"/>
    <property type="match status" value="1"/>
</dbReference>
<dbReference type="AlphaFoldDB" id="A0A5J4L3G0"/>